<evidence type="ECO:0000313" key="2">
    <source>
        <dbReference type="Proteomes" id="UP001652600"/>
    </source>
</evidence>
<evidence type="ECO:0000256" key="1">
    <source>
        <dbReference type="ARBA" id="ARBA00010582"/>
    </source>
</evidence>
<evidence type="ECO:0000313" key="3">
    <source>
        <dbReference type="RefSeq" id="XP_008466478.2"/>
    </source>
</evidence>
<proteinExistence type="inferred from homology"/>
<name>A0A1S3CSM7_CUCME</name>
<dbReference type="Proteomes" id="UP001652600">
    <property type="component" value="Chromosome 4"/>
</dbReference>
<keyword evidence="2" id="KW-1185">Reference proteome</keyword>
<dbReference type="RefSeq" id="XP_008466478.2">
    <property type="nucleotide sequence ID" value="XM_008468256.3"/>
</dbReference>
<reference evidence="3" key="1">
    <citation type="submission" date="2025-08" db="UniProtKB">
        <authorList>
            <consortium name="RefSeq"/>
        </authorList>
    </citation>
    <scope>IDENTIFICATION</scope>
    <source>
        <tissue evidence="3">Stem</tissue>
    </source>
</reference>
<dbReference type="AlphaFoldDB" id="A0A1S3CSM7"/>
<dbReference type="Pfam" id="PF02704">
    <property type="entry name" value="GASA"/>
    <property type="match status" value="1"/>
</dbReference>
<organism evidence="2 3">
    <name type="scientific">Cucumis melo</name>
    <name type="common">Muskmelon</name>
    <dbReference type="NCBI Taxonomy" id="3656"/>
    <lineage>
        <taxon>Eukaryota</taxon>
        <taxon>Viridiplantae</taxon>
        <taxon>Streptophyta</taxon>
        <taxon>Embryophyta</taxon>
        <taxon>Tracheophyta</taxon>
        <taxon>Spermatophyta</taxon>
        <taxon>Magnoliopsida</taxon>
        <taxon>eudicotyledons</taxon>
        <taxon>Gunneridae</taxon>
        <taxon>Pentapetalae</taxon>
        <taxon>rosids</taxon>
        <taxon>fabids</taxon>
        <taxon>Cucurbitales</taxon>
        <taxon>Cucurbitaceae</taxon>
        <taxon>Benincaseae</taxon>
        <taxon>Cucumis</taxon>
    </lineage>
</organism>
<dbReference type="GeneID" id="103503872"/>
<protein>
    <submittedName>
        <fullName evidence="3">Gibberellin-regulated protein 11-like</fullName>
    </submittedName>
</protein>
<dbReference type="InterPro" id="IPR003854">
    <property type="entry name" value="GASA"/>
</dbReference>
<comment type="similarity">
    <text evidence="1">Belongs to the GASA family.</text>
</comment>
<dbReference type="KEGG" id="cmo:103503872"/>
<sequence>MDYSLPPRNFSKIKKEKVPYFVTHLTPPLPSPPLPSPPLPAFYIYYKYQHFLSHLHSFSNPFSLHLHTMAIPKIIPCLVAMSLLVLCFVEADDMVVGVAASPTLTQNINCGGACASRCKLSSRPNLCKRACGTCCARCSCVPPGTSGNYGACPCYAKLTTHGGRRKCP</sequence>
<dbReference type="PANTHER" id="PTHR23201">
    <property type="entry name" value="EXTENSIN, PROLINE-RICH PROTEIN"/>
    <property type="match status" value="1"/>
</dbReference>
<dbReference type="InParanoid" id="A0A1S3CSM7"/>
<dbReference type="eggNOG" id="ENOG502S3Z7">
    <property type="taxonomic scope" value="Eukaryota"/>
</dbReference>
<accession>A0A1S3CSM7</accession>
<dbReference type="PANTHER" id="PTHR23201:SF2">
    <property type="entry name" value="GIBBERELLIN-REGULATED PROTEIN 1-RELATED"/>
    <property type="match status" value="1"/>
</dbReference>
<gene>
    <name evidence="3" type="primary">LOC103503872</name>
</gene>